<comment type="caution">
    <text evidence="1">The sequence shown here is derived from an EMBL/GenBank/DDBJ whole genome shotgun (WGS) entry which is preliminary data.</text>
</comment>
<dbReference type="Proteomes" id="UP000743370">
    <property type="component" value="Unassembled WGS sequence"/>
</dbReference>
<sequence>MWLEIIDGELAFGEQEVLDGLSVGLGLGTILGEKFWEVRDFGGELDVVGFNVWRRDSCGRLKTLEFRAQSENEGFGEGKKLYEGHVLGGDVGGCNVLEKRFVDRGQKRTVSSLWDNIVRRVNTQLLSFFIHWWSYGLGVKRR</sequence>
<name>A0A8T0L1Y3_PHAAN</name>
<dbReference type="AlphaFoldDB" id="A0A8T0L1Y3"/>
<organism evidence="1 2">
    <name type="scientific">Phaseolus angularis</name>
    <name type="common">Azuki bean</name>
    <name type="synonym">Vigna angularis</name>
    <dbReference type="NCBI Taxonomy" id="3914"/>
    <lineage>
        <taxon>Eukaryota</taxon>
        <taxon>Viridiplantae</taxon>
        <taxon>Streptophyta</taxon>
        <taxon>Embryophyta</taxon>
        <taxon>Tracheophyta</taxon>
        <taxon>Spermatophyta</taxon>
        <taxon>Magnoliopsida</taxon>
        <taxon>eudicotyledons</taxon>
        <taxon>Gunneridae</taxon>
        <taxon>Pentapetalae</taxon>
        <taxon>rosids</taxon>
        <taxon>fabids</taxon>
        <taxon>Fabales</taxon>
        <taxon>Fabaceae</taxon>
        <taxon>Papilionoideae</taxon>
        <taxon>50 kb inversion clade</taxon>
        <taxon>NPAAA clade</taxon>
        <taxon>indigoferoid/millettioid clade</taxon>
        <taxon>Phaseoleae</taxon>
        <taxon>Vigna</taxon>
    </lineage>
</organism>
<proteinExistence type="predicted"/>
<protein>
    <submittedName>
        <fullName evidence="1">Uncharacterized protein</fullName>
    </submittedName>
</protein>
<evidence type="ECO:0000313" key="2">
    <source>
        <dbReference type="Proteomes" id="UP000743370"/>
    </source>
</evidence>
<accession>A0A8T0L1Y3</accession>
<gene>
    <name evidence="1" type="ORF">HKW66_Vig0050640</name>
</gene>
<reference evidence="1 2" key="1">
    <citation type="submission" date="2020-05" db="EMBL/GenBank/DDBJ databases">
        <title>Vigna angularis (adzuki bean) Var. LongXiaoDou No. 4 denovo assembly.</title>
        <authorList>
            <person name="Xiang H."/>
        </authorList>
    </citation>
    <scope>NUCLEOTIDE SEQUENCE [LARGE SCALE GENOMIC DNA]</scope>
    <source>
        <tissue evidence="1">Leaf</tissue>
    </source>
</reference>
<dbReference type="EMBL" id="JABFOF010000002">
    <property type="protein sequence ID" value="KAG2405809.1"/>
    <property type="molecule type" value="Genomic_DNA"/>
</dbReference>
<evidence type="ECO:0000313" key="1">
    <source>
        <dbReference type="EMBL" id="KAG2405809.1"/>
    </source>
</evidence>